<protein>
    <submittedName>
        <fullName evidence="1">Uncharacterized protein</fullName>
    </submittedName>
</protein>
<sequence length="68" mass="7411">MRRIPFYLVAGRGLALPLVAQLRPLAFAKNLANRLGLFAGSISVIPEAKQKGTRLEADPFLFGCGERI</sequence>
<dbReference type="EMBL" id="GU568022">
    <property type="protein sequence ID" value="ADI23744.1"/>
    <property type="molecule type" value="Genomic_DNA"/>
</dbReference>
<proteinExistence type="predicted"/>
<reference evidence="1" key="1">
    <citation type="submission" date="2010-01" db="EMBL/GenBank/DDBJ databases">
        <title>Genome fragments of uncultured bacteria from the North Pacific subtropical Gyre.</title>
        <authorList>
            <person name="Pham V.D."/>
            <person name="Delong E.F."/>
        </authorList>
    </citation>
    <scope>NUCLEOTIDE SEQUENCE</scope>
</reference>
<accession>E7C8H0</accession>
<organism evidence="1">
    <name type="scientific">uncultured Rhodospirillales bacterium HF4000_38H21</name>
    <dbReference type="NCBI Taxonomy" id="723612"/>
    <lineage>
        <taxon>Bacteria</taxon>
        <taxon>Pseudomonadati</taxon>
        <taxon>Pseudomonadota</taxon>
        <taxon>Alphaproteobacteria</taxon>
        <taxon>Rhodospirillales</taxon>
        <taxon>environmental samples</taxon>
    </lineage>
</organism>
<dbReference type="AlphaFoldDB" id="E7C8H0"/>
<name>E7C8H0_9PROT</name>
<evidence type="ECO:0000313" key="1">
    <source>
        <dbReference type="EMBL" id="ADI23744.1"/>
    </source>
</evidence>